<dbReference type="Pfam" id="PF00278">
    <property type="entry name" value="Orn_DAP_Arg_deC"/>
    <property type="match status" value="1"/>
</dbReference>
<evidence type="ECO:0000256" key="8">
    <source>
        <dbReference type="RuleBase" id="RU003738"/>
    </source>
</evidence>
<dbReference type="GO" id="GO:0030170">
    <property type="term" value="F:pyridoxal phosphate binding"/>
    <property type="evidence" value="ECO:0007669"/>
    <property type="project" value="UniProtKB-UniRule"/>
</dbReference>
<feature type="modified residue" description="N6-(pyridoxal phosphate)lysine" evidence="5 7">
    <location>
        <position position="66"/>
    </location>
</feature>
<dbReference type="AlphaFoldDB" id="A0A843AHX3"/>
<dbReference type="InterPro" id="IPR002986">
    <property type="entry name" value="DAP_deCOOHase_LysA"/>
</dbReference>
<evidence type="ECO:0000256" key="1">
    <source>
        <dbReference type="ARBA" id="ARBA00001933"/>
    </source>
</evidence>
<comment type="similarity">
    <text evidence="5">Belongs to the Orn/Lys/Arg decarboxylase class-II family. LysA subfamily.</text>
</comment>
<comment type="catalytic activity">
    <reaction evidence="5 8">
        <text>meso-2,6-diaminopimelate + H(+) = L-lysine + CO2</text>
        <dbReference type="Rhea" id="RHEA:15101"/>
        <dbReference type="ChEBI" id="CHEBI:15378"/>
        <dbReference type="ChEBI" id="CHEBI:16526"/>
        <dbReference type="ChEBI" id="CHEBI:32551"/>
        <dbReference type="ChEBI" id="CHEBI:57791"/>
        <dbReference type="EC" id="4.1.1.20"/>
    </reaction>
</comment>
<evidence type="ECO:0000256" key="4">
    <source>
        <dbReference type="ARBA" id="ARBA00023239"/>
    </source>
</evidence>
<keyword evidence="2 5" id="KW-0210">Decarboxylase</keyword>
<keyword evidence="5 8" id="KW-0457">Lysine biosynthesis</keyword>
<keyword evidence="3 5" id="KW-0663">Pyridoxal phosphate</keyword>
<dbReference type="PRINTS" id="PR01181">
    <property type="entry name" value="DAPDCRBXLASE"/>
</dbReference>
<feature type="binding site" evidence="5">
    <location>
        <position position="277"/>
    </location>
    <ligand>
        <name>substrate</name>
    </ligand>
</feature>
<comment type="cofactor">
    <cofactor evidence="1 5 7 8">
        <name>pyridoxal 5'-phosphate</name>
        <dbReference type="ChEBI" id="CHEBI:597326"/>
    </cofactor>
</comment>
<dbReference type="Gene3D" id="2.40.37.10">
    <property type="entry name" value="Lyase, Ornithine Decarboxylase, Chain A, domain 1"/>
    <property type="match status" value="1"/>
</dbReference>
<feature type="domain" description="Orn/DAP/Arg decarboxylase 2 C-terminal" evidence="9">
    <location>
        <begin position="36"/>
        <end position="375"/>
    </location>
</feature>
<name>A0A843AHX3_9CREN</name>
<dbReference type="PRINTS" id="PR01179">
    <property type="entry name" value="ODADCRBXLASE"/>
</dbReference>
<comment type="caution">
    <text evidence="11">The sequence shown here is derived from an EMBL/GenBank/DDBJ whole genome shotgun (WGS) entry which is preliminary data.</text>
</comment>
<dbReference type="HAMAP" id="MF_02120">
    <property type="entry name" value="LysA"/>
    <property type="match status" value="1"/>
</dbReference>
<evidence type="ECO:0000256" key="3">
    <source>
        <dbReference type="ARBA" id="ARBA00022898"/>
    </source>
</evidence>
<comment type="pathway">
    <text evidence="5 8">Amino-acid biosynthesis; L-lysine biosynthesis via DAP pathway; L-lysine from DL-2,6-diaminopimelate: step 1/1.</text>
</comment>
<dbReference type="InterPro" id="IPR000183">
    <property type="entry name" value="Orn/DAP/Arg_de-COase"/>
</dbReference>
<dbReference type="EMBL" id="JADEZV010000001">
    <property type="protein sequence ID" value="MBE9390601.1"/>
    <property type="molecule type" value="Genomic_DNA"/>
</dbReference>
<dbReference type="InterPro" id="IPR029066">
    <property type="entry name" value="PLP-binding_barrel"/>
</dbReference>
<evidence type="ECO:0000256" key="5">
    <source>
        <dbReference type="HAMAP-Rule" id="MF_02120"/>
    </source>
</evidence>
<dbReference type="InterPro" id="IPR022644">
    <property type="entry name" value="De-COase2_N"/>
</dbReference>
<feature type="binding site" evidence="5">
    <location>
        <position position="317"/>
    </location>
    <ligand>
        <name>substrate</name>
    </ligand>
</feature>
<comment type="subunit">
    <text evidence="5">Homodimer.</text>
</comment>
<feature type="binding site" evidence="5">
    <location>
        <position position="377"/>
    </location>
    <ligand>
        <name>substrate</name>
    </ligand>
</feature>
<dbReference type="SUPFAM" id="SSF50621">
    <property type="entry name" value="Alanine racemase C-terminal domain-like"/>
    <property type="match status" value="1"/>
</dbReference>
<dbReference type="InterPro" id="IPR022643">
    <property type="entry name" value="De-COase2_C"/>
</dbReference>
<evidence type="ECO:0000259" key="10">
    <source>
        <dbReference type="Pfam" id="PF02784"/>
    </source>
</evidence>
<evidence type="ECO:0000313" key="12">
    <source>
        <dbReference type="Proteomes" id="UP000652307"/>
    </source>
</evidence>
<feature type="binding site" evidence="5">
    <location>
        <position position="321"/>
    </location>
    <ligand>
        <name>substrate</name>
    </ligand>
</feature>
<proteinExistence type="inferred from homology"/>
<evidence type="ECO:0000256" key="2">
    <source>
        <dbReference type="ARBA" id="ARBA00022793"/>
    </source>
</evidence>
<gene>
    <name evidence="5 11" type="primary">lysA</name>
    <name evidence="11" type="ORF">IOK49_00660</name>
</gene>
<dbReference type="NCBIfam" id="TIGR01048">
    <property type="entry name" value="lysA"/>
    <property type="match status" value="1"/>
</dbReference>
<dbReference type="CDD" id="cd06828">
    <property type="entry name" value="PLPDE_III_DapDC"/>
    <property type="match status" value="1"/>
</dbReference>
<dbReference type="SUPFAM" id="SSF51419">
    <property type="entry name" value="PLP-binding barrel"/>
    <property type="match status" value="1"/>
</dbReference>
<dbReference type="InterPro" id="IPR009006">
    <property type="entry name" value="Ala_racemase/Decarboxylase_C"/>
</dbReference>
<accession>A0A843AHX3</accession>
<dbReference type="Proteomes" id="UP000652307">
    <property type="component" value="Unassembled WGS sequence"/>
</dbReference>
<feature type="binding site" evidence="5">
    <location>
        <position position="234"/>
    </location>
    <ligand>
        <name>pyridoxal 5'-phosphate</name>
        <dbReference type="ChEBI" id="CHEBI:597326"/>
    </ligand>
</feature>
<evidence type="ECO:0000256" key="6">
    <source>
        <dbReference type="NCBIfam" id="TIGR01048"/>
    </source>
</evidence>
<keyword evidence="4 5" id="KW-0456">Lyase</keyword>
<dbReference type="PANTHER" id="PTHR43727">
    <property type="entry name" value="DIAMINOPIMELATE DECARBOXYLASE"/>
    <property type="match status" value="1"/>
</dbReference>
<comment type="function">
    <text evidence="5">Specifically catalyzes the decarboxylation of meso-diaminopimelate (meso-DAP) to L-lysine.</text>
</comment>
<feature type="domain" description="Orn/DAP/Arg decarboxylase 2 N-terminal" evidence="10">
    <location>
        <begin position="47"/>
        <end position="281"/>
    </location>
</feature>
<evidence type="ECO:0000259" key="9">
    <source>
        <dbReference type="Pfam" id="PF00278"/>
    </source>
</evidence>
<dbReference type="Pfam" id="PF02784">
    <property type="entry name" value="Orn_Arg_deC_N"/>
    <property type="match status" value="1"/>
</dbReference>
<dbReference type="PROSITE" id="PS00879">
    <property type="entry name" value="ODR_DC_2_2"/>
    <property type="match status" value="1"/>
</dbReference>
<organism evidence="11 12">
    <name type="scientific">Fervidicoccus fontis</name>
    <dbReference type="NCBI Taxonomy" id="683846"/>
    <lineage>
        <taxon>Archaea</taxon>
        <taxon>Thermoproteota</taxon>
        <taxon>Thermoprotei</taxon>
        <taxon>Fervidicoccales</taxon>
        <taxon>Fervidicoccaceae</taxon>
        <taxon>Fervidicoccus</taxon>
    </lineage>
</organism>
<evidence type="ECO:0000313" key="11">
    <source>
        <dbReference type="EMBL" id="MBE9390601.1"/>
    </source>
</evidence>
<sequence length="419" mass="46875">MDRRETIGTIKVEGTYLYIGKITAKQLADQYGTPIYVYDKEVLLNNYERLKKSIKYRDLEVLYSCKANNNIDILKVLKEEGSGLDVVSPFEALLGVKLGFQKDKILFTGNNVSNEEMKFLKELGILINIDSISQLKRYGIMFPGTDISIRINPGIGYGHHEYAKTGGLTKFGIYLNEIETAKEYVMKYNLRIRGIHIHIGSGILQTDPYISALNILLKIANEFKDLEFIDLGGGLGIPYRPGEEKFDLGDFGEKVSSILEDFSRKHGHVKLRIEPGRYIVGSCGVLLVRVVSIKDVSLNGKRKIFIGVDSGMNHLIRPSLYGSYHEIIDVTKASDEKEIVADIVGNICETGDFLALDRPMPKVEEGDVLAVMDAGAYGYSMSSNYNLRPRPAEIFVDGSTAKVSRRRETFEDLLSTFAV</sequence>
<protein>
    <recommendedName>
        <fullName evidence="5 6">Diaminopimelate decarboxylase</fullName>
        <shortName evidence="5">DAP decarboxylase</shortName>
        <shortName evidence="5">DAPDC</shortName>
        <ecNumber evidence="5 6">4.1.1.20</ecNumber>
    </recommendedName>
</protein>
<dbReference type="EC" id="4.1.1.20" evidence="5 6"/>
<dbReference type="GO" id="GO:0009089">
    <property type="term" value="P:lysine biosynthetic process via diaminopimelate"/>
    <property type="evidence" value="ECO:0007669"/>
    <property type="project" value="UniProtKB-UniRule"/>
</dbReference>
<feature type="active site" description="Proton donor" evidence="7">
    <location>
        <position position="348"/>
    </location>
</feature>
<reference evidence="11" key="1">
    <citation type="submission" date="2020-10" db="EMBL/GenBank/DDBJ databases">
        <title>Fervidococcus fontis strain 3639Fd - the first crenarchaeon capable of growth on lipids.</title>
        <authorList>
            <person name="Kochetkova T.V."/>
            <person name="Elcheninov A.G."/>
            <person name="Toschakov S.V."/>
            <person name="Kublanov I.V."/>
        </authorList>
    </citation>
    <scope>NUCLEOTIDE SEQUENCE</scope>
    <source>
        <strain evidence="11">3639Fd</strain>
    </source>
</reference>
<feature type="binding site" evidence="5">
    <location>
        <begin position="274"/>
        <end position="277"/>
    </location>
    <ligand>
        <name>pyridoxal 5'-phosphate</name>
        <dbReference type="ChEBI" id="CHEBI:597326"/>
    </ligand>
</feature>
<dbReference type="InterPro" id="IPR022657">
    <property type="entry name" value="De-COase2_CS"/>
</dbReference>
<dbReference type="UniPathway" id="UPA00034">
    <property type="reaction ID" value="UER00027"/>
</dbReference>
<dbReference type="Gene3D" id="3.20.20.10">
    <property type="entry name" value="Alanine racemase"/>
    <property type="match status" value="1"/>
</dbReference>
<feature type="binding site" evidence="5">
    <location>
        <position position="349"/>
    </location>
    <ligand>
        <name>substrate</name>
    </ligand>
</feature>
<keyword evidence="5" id="KW-0028">Amino-acid biosynthesis</keyword>
<dbReference type="PANTHER" id="PTHR43727:SF2">
    <property type="entry name" value="GROUP IV DECARBOXYLASE"/>
    <property type="match status" value="1"/>
</dbReference>
<dbReference type="GO" id="GO:0008836">
    <property type="term" value="F:diaminopimelate decarboxylase activity"/>
    <property type="evidence" value="ECO:0007669"/>
    <property type="project" value="UniProtKB-UniRule"/>
</dbReference>
<feature type="binding site" evidence="5">
    <location>
        <position position="377"/>
    </location>
    <ligand>
        <name>pyridoxal 5'-phosphate</name>
        <dbReference type="ChEBI" id="CHEBI:597326"/>
    </ligand>
</feature>
<evidence type="ECO:0000256" key="7">
    <source>
        <dbReference type="PIRSR" id="PIRSR600183-50"/>
    </source>
</evidence>
<dbReference type="FunFam" id="3.20.20.10:FF:000003">
    <property type="entry name" value="Diaminopimelate decarboxylase"/>
    <property type="match status" value="1"/>
</dbReference>